<proteinExistence type="predicted"/>
<reference evidence="1 2" key="2">
    <citation type="submission" date="2014-03" db="EMBL/GenBank/DDBJ databases">
        <title>The Genome Sequence of Anncaliia algerae insect isolate PRA339.</title>
        <authorList>
            <consortium name="The Broad Institute Genome Sequencing Platform"/>
            <consortium name="The Broad Institute Genome Sequencing Center for Infectious Disease"/>
            <person name="Cuomo C."/>
            <person name="Becnel J."/>
            <person name="Sanscrainte N."/>
            <person name="Walker B."/>
            <person name="Young S.K."/>
            <person name="Zeng Q."/>
            <person name="Gargeya S."/>
            <person name="Fitzgerald M."/>
            <person name="Haas B."/>
            <person name="Abouelleil A."/>
            <person name="Alvarado L."/>
            <person name="Arachchi H.M."/>
            <person name="Berlin A.M."/>
            <person name="Chapman S.B."/>
            <person name="Dewar J."/>
            <person name="Goldberg J."/>
            <person name="Griggs A."/>
            <person name="Gujja S."/>
            <person name="Hansen M."/>
            <person name="Howarth C."/>
            <person name="Imamovic A."/>
            <person name="Larimer J."/>
            <person name="McCowan C."/>
            <person name="Murphy C."/>
            <person name="Neiman D."/>
            <person name="Pearson M."/>
            <person name="Priest M."/>
            <person name="Roberts A."/>
            <person name="Saif S."/>
            <person name="Shea T."/>
            <person name="Sisk P."/>
            <person name="Sykes S."/>
            <person name="Wortman J."/>
            <person name="Nusbaum C."/>
            <person name="Birren B."/>
        </authorList>
    </citation>
    <scope>NUCLEOTIDE SEQUENCE [LARGE SCALE GENOMIC DNA]</scope>
    <source>
        <strain evidence="1 2">PRA339</strain>
    </source>
</reference>
<reference evidence="2" key="1">
    <citation type="submission" date="2013-02" db="EMBL/GenBank/DDBJ databases">
        <authorList>
            <consortium name="The Broad Institute Genome Sequencing Platform"/>
            <person name="Cuomo C."/>
            <person name="Becnel J."/>
            <person name="Sanscrainte N."/>
            <person name="Walker B."/>
            <person name="Young S.K."/>
            <person name="Zeng Q."/>
            <person name="Gargeya S."/>
            <person name="Fitzgerald M."/>
            <person name="Haas B."/>
            <person name="Abouelleil A."/>
            <person name="Alvarado L."/>
            <person name="Arachchi H.M."/>
            <person name="Berlin A.M."/>
            <person name="Chapman S.B."/>
            <person name="Dewar J."/>
            <person name="Goldberg J."/>
            <person name="Griggs A."/>
            <person name="Gujja S."/>
            <person name="Hansen M."/>
            <person name="Howarth C."/>
            <person name="Imamovic A."/>
            <person name="Larimer J."/>
            <person name="McCowan C."/>
            <person name="Murphy C."/>
            <person name="Neiman D."/>
            <person name="Pearson M."/>
            <person name="Priest M."/>
            <person name="Roberts A."/>
            <person name="Saif S."/>
            <person name="Shea T."/>
            <person name="Sisk P."/>
            <person name="Sykes S."/>
            <person name="Wortman J."/>
            <person name="Nusbaum C."/>
            <person name="Birren B."/>
        </authorList>
    </citation>
    <scope>NUCLEOTIDE SEQUENCE [LARGE SCALE GENOMIC DNA]</scope>
    <source>
        <strain evidence="2">PRA339</strain>
    </source>
</reference>
<dbReference type="AlphaFoldDB" id="A0A059F5I3"/>
<dbReference type="Proteomes" id="UP000030655">
    <property type="component" value="Unassembled WGS sequence"/>
</dbReference>
<dbReference type="VEuPathDB" id="MicrosporidiaDB:H312_00272"/>
<feature type="non-terminal residue" evidence="1">
    <location>
        <position position="1"/>
    </location>
</feature>
<dbReference type="OrthoDB" id="10462064at2759"/>
<protein>
    <submittedName>
        <fullName evidence="1">Uncharacterized protein</fullName>
    </submittedName>
</protein>
<accession>A0A059F5I3</accession>
<dbReference type="EMBL" id="KK365131">
    <property type="protein sequence ID" value="KCZ82249.1"/>
    <property type="molecule type" value="Genomic_DNA"/>
</dbReference>
<gene>
    <name evidence="1" type="ORF">H312_00272</name>
</gene>
<keyword evidence="2" id="KW-1185">Reference proteome</keyword>
<name>A0A059F5I3_9MICR</name>
<dbReference type="HOGENOM" id="CLU_1810703_0_0_1"/>
<evidence type="ECO:0000313" key="1">
    <source>
        <dbReference type="EMBL" id="KCZ82249.1"/>
    </source>
</evidence>
<evidence type="ECO:0000313" key="2">
    <source>
        <dbReference type="Proteomes" id="UP000030655"/>
    </source>
</evidence>
<organism evidence="1 2">
    <name type="scientific">Anncaliia algerae PRA339</name>
    <dbReference type="NCBI Taxonomy" id="1288291"/>
    <lineage>
        <taxon>Eukaryota</taxon>
        <taxon>Fungi</taxon>
        <taxon>Fungi incertae sedis</taxon>
        <taxon>Microsporidia</taxon>
        <taxon>Tubulinosematoidea</taxon>
        <taxon>Tubulinosematidae</taxon>
        <taxon>Anncaliia</taxon>
    </lineage>
</organism>
<sequence>KFNLLKYFKKKLHEEVVPLQKFKKQEICGIISQIHNVDNAQSRALFKKMLSSNFKSTKLSDNQLTYFSILSLDAILDIAPLYEGLNCVYMLLERTLLDFSVDLYIYPHSTRSFKCLSNLLQKTERKPIGFKYHGWPIEETSYD</sequence>